<dbReference type="AlphaFoldDB" id="A0AAD7JBM6"/>
<sequence length="223" mass="25036">MAPPTGPRAASQTVESPGPLAMPSGIHKQLSSAEETLMATNFPKPDRQAKLFLDTAETMIHKGRGASVRSSSGTILNPAQYHSLQRACHPTSRDHEGEKPKETRKAGTMWEIDCQVQMRSCAHSALDQCRFEAAKVVEDIFVVLDEVDEYAAKEGQDNADINGKKNETQLQGREEHEMVYKGIERIARLQQHGMRDRRQTASGNVKNWRDRKWIDKLACIVVW</sequence>
<accession>A0AAD7JBM6</accession>
<dbReference type="Proteomes" id="UP001215280">
    <property type="component" value="Unassembled WGS sequence"/>
</dbReference>
<evidence type="ECO:0000313" key="3">
    <source>
        <dbReference type="Proteomes" id="UP001215280"/>
    </source>
</evidence>
<name>A0AAD7JBM6_9AGAR</name>
<evidence type="ECO:0000313" key="2">
    <source>
        <dbReference type="EMBL" id="KAJ7760312.1"/>
    </source>
</evidence>
<organism evidence="2 3">
    <name type="scientific">Mycena maculata</name>
    <dbReference type="NCBI Taxonomy" id="230809"/>
    <lineage>
        <taxon>Eukaryota</taxon>
        <taxon>Fungi</taxon>
        <taxon>Dikarya</taxon>
        <taxon>Basidiomycota</taxon>
        <taxon>Agaricomycotina</taxon>
        <taxon>Agaricomycetes</taxon>
        <taxon>Agaricomycetidae</taxon>
        <taxon>Agaricales</taxon>
        <taxon>Marasmiineae</taxon>
        <taxon>Mycenaceae</taxon>
        <taxon>Mycena</taxon>
    </lineage>
</organism>
<evidence type="ECO:0000256" key="1">
    <source>
        <dbReference type="SAM" id="MobiDB-lite"/>
    </source>
</evidence>
<protein>
    <submittedName>
        <fullName evidence="2">Uncharacterized protein</fullName>
    </submittedName>
</protein>
<dbReference type="EMBL" id="JARJLG010000049">
    <property type="protein sequence ID" value="KAJ7760312.1"/>
    <property type="molecule type" value="Genomic_DNA"/>
</dbReference>
<reference evidence="2" key="1">
    <citation type="submission" date="2023-03" db="EMBL/GenBank/DDBJ databases">
        <title>Massive genome expansion in bonnet fungi (Mycena s.s.) driven by repeated elements and novel gene families across ecological guilds.</title>
        <authorList>
            <consortium name="Lawrence Berkeley National Laboratory"/>
            <person name="Harder C.B."/>
            <person name="Miyauchi S."/>
            <person name="Viragh M."/>
            <person name="Kuo A."/>
            <person name="Thoen E."/>
            <person name="Andreopoulos B."/>
            <person name="Lu D."/>
            <person name="Skrede I."/>
            <person name="Drula E."/>
            <person name="Henrissat B."/>
            <person name="Morin E."/>
            <person name="Kohler A."/>
            <person name="Barry K."/>
            <person name="LaButti K."/>
            <person name="Morin E."/>
            <person name="Salamov A."/>
            <person name="Lipzen A."/>
            <person name="Mereny Z."/>
            <person name="Hegedus B."/>
            <person name="Baldrian P."/>
            <person name="Stursova M."/>
            <person name="Weitz H."/>
            <person name="Taylor A."/>
            <person name="Grigoriev I.V."/>
            <person name="Nagy L.G."/>
            <person name="Martin F."/>
            <person name="Kauserud H."/>
        </authorList>
    </citation>
    <scope>NUCLEOTIDE SEQUENCE</scope>
    <source>
        <strain evidence="2">CBHHK188m</strain>
    </source>
</reference>
<proteinExistence type="predicted"/>
<feature type="region of interest" description="Disordered" evidence="1">
    <location>
        <begin position="1"/>
        <end position="25"/>
    </location>
</feature>
<gene>
    <name evidence="2" type="ORF">DFH07DRAFT_957687</name>
</gene>
<comment type="caution">
    <text evidence="2">The sequence shown here is derived from an EMBL/GenBank/DDBJ whole genome shotgun (WGS) entry which is preliminary data.</text>
</comment>
<keyword evidence="3" id="KW-1185">Reference proteome</keyword>